<keyword evidence="1" id="KW-0282">Flagellum</keyword>
<protein>
    <submittedName>
        <fullName evidence="1">Flagellar protein FlaG</fullName>
    </submittedName>
</protein>
<dbReference type="Gene3D" id="3.30.160.170">
    <property type="entry name" value="FlaG-like"/>
    <property type="match status" value="1"/>
</dbReference>
<dbReference type="RefSeq" id="WP_052181911.1">
    <property type="nucleotide sequence ID" value="NZ_FOQE01000001.1"/>
</dbReference>
<keyword evidence="1" id="KW-0969">Cilium</keyword>
<dbReference type="SUPFAM" id="SSF160214">
    <property type="entry name" value="FlaG-like"/>
    <property type="match status" value="1"/>
</dbReference>
<reference evidence="1 2" key="1">
    <citation type="submission" date="2016-10" db="EMBL/GenBank/DDBJ databases">
        <authorList>
            <person name="de Groot N.N."/>
        </authorList>
    </citation>
    <scope>NUCLEOTIDE SEQUENCE [LARGE SCALE GENOMIC DNA]</scope>
    <source>
        <strain evidence="1 2">DSM 27630</strain>
    </source>
</reference>
<organism evidence="1 2">
    <name type="scientific">Pisciglobus halotolerans</name>
    <dbReference type="NCBI Taxonomy" id="745365"/>
    <lineage>
        <taxon>Bacteria</taxon>
        <taxon>Bacillati</taxon>
        <taxon>Bacillota</taxon>
        <taxon>Bacilli</taxon>
        <taxon>Lactobacillales</taxon>
        <taxon>Carnobacteriaceae</taxon>
    </lineage>
</organism>
<dbReference type="PANTHER" id="PTHR37166:SF1">
    <property type="entry name" value="PROTEIN FLAG"/>
    <property type="match status" value="1"/>
</dbReference>
<keyword evidence="2" id="KW-1185">Reference proteome</keyword>
<proteinExistence type="predicted"/>
<gene>
    <name evidence="1" type="ORF">SAMN04489868_10174</name>
</gene>
<accession>A0A1I3ANH6</accession>
<dbReference type="Pfam" id="PF03646">
    <property type="entry name" value="FlaG"/>
    <property type="match status" value="1"/>
</dbReference>
<dbReference type="InterPro" id="IPR035924">
    <property type="entry name" value="FlaG-like_sf"/>
</dbReference>
<dbReference type="PANTHER" id="PTHR37166">
    <property type="entry name" value="PROTEIN FLAG"/>
    <property type="match status" value="1"/>
</dbReference>
<evidence type="ECO:0000313" key="1">
    <source>
        <dbReference type="EMBL" id="SFH51574.1"/>
    </source>
</evidence>
<dbReference type="Proteomes" id="UP000198668">
    <property type="component" value="Unassembled WGS sequence"/>
</dbReference>
<evidence type="ECO:0000313" key="2">
    <source>
        <dbReference type="Proteomes" id="UP000198668"/>
    </source>
</evidence>
<keyword evidence="1" id="KW-0966">Cell projection</keyword>
<dbReference type="InterPro" id="IPR005186">
    <property type="entry name" value="FlaG"/>
</dbReference>
<dbReference type="EMBL" id="FOQE01000001">
    <property type="protein sequence ID" value="SFH51574.1"/>
    <property type="molecule type" value="Genomic_DNA"/>
</dbReference>
<sequence>MDKIPNIQAVHFLQDGVKLKYEATRQKVLPQNSSNNQLQEDLSYERIKNAVDKINAHLLGKNAHFEVSMHEKTKRIMVKLINSENQQVIKELPPEEALDRIANIWEMTGLVIDKKE</sequence>
<name>A0A1I3ANH6_9LACT</name>
<dbReference type="AlphaFoldDB" id="A0A1I3ANH6"/>